<dbReference type="EMBL" id="KL197733">
    <property type="protein sequence ID" value="KDQ53451.1"/>
    <property type="molecule type" value="Genomic_DNA"/>
</dbReference>
<name>A0A067PSZ7_9AGAM</name>
<dbReference type="HOGENOM" id="CLU_1482188_0_0_1"/>
<feature type="region of interest" description="Disordered" evidence="1">
    <location>
        <begin position="37"/>
        <end position="60"/>
    </location>
</feature>
<sequence length="182" mass="20830">MAWNPLHFDHKKWVEEGALVQDDGLVFDDECFEMEKGFKTDDGSDSEWEDTGDDEWEDMGNGWEDIGDDEDGMGTNERMDEGSEGHCEWLEVNHHSLVNELSCSFYYRIAILDDGAEAFMKYAEKNPGDLGFATFILIAVLGVDPKQVEEQVGQIYGVRHTKTLKEFFDVVTDMLPNNIEDW</sequence>
<dbReference type="AlphaFoldDB" id="A0A067PSZ7"/>
<dbReference type="Proteomes" id="UP000027265">
    <property type="component" value="Unassembled WGS sequence"/>
</dbReference>
<evidence type="ECO:0000313" key="2">
    <source>
        <dbReference type="EMBL" id="KDQ53451.1"/>
    </source>
</evidence>
<reference evidence="3" key="1">
    <citation type="journal article" date="2014" name="Proc. Natl. Acad. Sci. U.S.A.">
        <title>Extensive sampling of basidiomycete genomes demonstrates inadequacy of the white-rot/brown-rot paradigm for wood decay fungi.</title>
        <authorList>
            <person name="Riley R."/>
            <person name="Salamov A.A."/>
            <person name="Brown D.W."/>
            <person name="Nagy L.G."/>
            <person name="Floudas D."/>
            <person name="Held B.W."/>
            <person name="Levasseur A."/>
            <person name="Lombard V."/>
            <person name="Morin E."/>
            <person name="Otillar R."/>
            <person name="Lindquist E.A."/>
            <person name="Sun H."/>
            <person name="LaButti K.M."/>
            <person name="Schmutz J."/>
            <person name="Jabbour D."/>
            <person name="Luo H."/>
            <person name="Baker S.E."/>
            <person name="Pisabarro A.G."/>
            <person name="Walton J.D."/>
            <person name="Blanchette R.A."/>
            <person name="Henrissat B."/>
            <person name="Martin F."/>
            <person name="Cullen D."/>
            <person name="Hibbett D.S."/>
            <person name="Grigoriev I.V."/>
        </authorList>
    </citation>
    <scope>NUCLEOTIDE SEQUENCE [LARGE SCALE GENOMIC DNA]</scope>
    <source>
        <strain evidence="3">MUCL 33604</strain>
    </source>
</reference>
<accession>A0A067PSZ7</accession>
<protein>
    <submittedName>
        <fullName evidence="2">Uncharacterized protein</fullName>
    </submittedName>
</protein>
<proteinExistence type="predicted"/>
<dbReference type="InParanoid" id="A0A067PSZ7"/>
<organism evidence="2 3">
    <name type="scientific">Jaapia argillacea MUCL 33604</name>
    <dbReference type="NCBI Taxonomy" id="933084"/>
    <lineage>
        <taxon>Eukaryota</taxon>
        <taxon>Fungi</taxon>
        <taxon>Dikarya</taxon>
        <taxon>Basidiomycota</taxon>
        <taxon>Agaricomycotina</taxon>
        <taxon>Agaricomycetes</taxon>
        <taxon>Agaricomycetidae</taxon>
        <taxon>Jaapiales</taxon>
        <taxon>Jaapiaceae</taxon>
        <taxon>Jaapia</taxon>
    </lineage>
</organism>
<evidence type="ECO:0000256" key="1">
    <source>
        <dbReference type="SAM" id="MobiDB-lite"/>
    </source>
</evidence>
<gene>
    <name evidence="2" type="ORF">JAAARDRAFT_197271</name>
</gene>
<feature type="compositionally biased region" description="Acidic residues" evidence="1">
    <location>
        <begin position="43"/>
        <end position="58"/>
    </location>
</feature>
<keyword evidence="3" id="KW-1185">Reference proteome</keyword>
<evidence type="ECO:0000313" key="3">
    <source>
        <dbReference type="Proteomes" id="UP000027265"/>
    </source>
</evidence>